<feature type="binding site" description="from pocket A" evidence="1">
    <location>
        <begin position="153"/>
        <end position="157"/>
    </location>
    <ligand>
        <name>dTDP-4-dehydro-6-deoxy-alpha-D-glucose</name>
        <dbReference type="ChEBI" id="CHEBI:57649"/>
        <label>1</label>
    </ligand>
</feature>
<reference evidence="3 4" key="1">
    <citation type="submission" date="2018-05" db="EMBL/GenBank/DDBJ databases">
        <title>Streptomyces venezuelae.</title>
        <authorList>
            <person name="Kim W."/>
            <person name="Lee N."/>
            <person name="Cho B.-K."/>
        </authorList>
    </citation>
    <scope>NUCLEOTIDE SEQUENCE [LARGE SCALE GENOMIC DNA]</scope>
    <source>
        <strain evidence="3 4">ATCC 15068</strain>
    </source>
</reference>
<evidence type="ECO:0000256" key="1">
    <source>
        <dbReference type="PIRSR" id="PIRSR605212-50"/>
    </source>
</evidence>
<evidence type="ECO:0000259" key="2">
    <source>
        <dbReference type="Pfam" id="PF03559"/>
    </source>
</evidence>
<dbReference type="AlphaFoldDB" id="A0A5P2AM65"/>
<feature type="binding site" description="from pocket A" evidence="1">
    <location>
        <position position="236"/>
    </location>
    <ligand>
        <name>dTDP-4-dehydro-6-deoxy-alpha-D-glucose</name>
        <dbReference type="ChEBI" id="CHEBI:57649"/>
        <label>1</label>
    </ligand>
</feature>
<accession>A0A5P2AM65</accession>
<gene>
    <name evidence="3" type="ORF">DEJ46_09890</name>
</gene>
<feature type="binding site" description="from pocket B" evidence="1">
    <location>
        <begin position="370"/>
        <end position="371"/>
    </location>
    <ligand>
        <name>dTDP-4-dehydro-6-deoxy-alpha-D-glucose</name>
        <dbReference type="ChEBI" id="CHEBI:57649"/>
        <label>2</label>
    </ligand>
</feature>
<dbReference type="Gene3D" id="3.90.79.40">
    <property type="entry name" value="EvaA sugar 2,3-dehydratase subunit"/>
    <property type="match status" value="2"/>
</dbReference>
<feature type="binding site" description="from pocket A" evidence="1">
    <location>
        <begin position="403"/>
        <end position="406"/>
    </location>
    <ligand>
        <name>dTDP-4-dehydro-6-deoxy-alpha-D-glucose</name>
        <dbReference type="ChEBI" id="CHEBI:57649"/>
        <label>1</label>
    </ligand>
</feature>
<dbReference type="Pfam" id="PF03559">
    <property type="entry name" value="Hexose_dehydrat"/>
    <property type="match status" value="2"/>
</dbReference>
<dbReference type="InterPro" id="IPR038153">
    <property type="entry name" value="EvaA-like_sf"/>
</dbReference>
<protein>
    <submittedName>
        <fullName evidence="3">NDP-hexose 2,3-dehydratase</fullName>
    </submittedName>
</protein>
<feature type="binding site" description="from pocket B" evidence="1">
    <location>
        <position position="349"/>
    </location>
    <ligand>
        <name>dTDP-4-dehydro-6-deoxy-alpha-D-glucose</name>
        <dbReference type="ChEBI" id="CHEBI:57649"/>
        <label>2</label>
    </ligand>
</feature>
<feature type="binding site" description="from pocket A" evidence="1">
    <location>
        <position position="70"/>
    </location>
    <ligand>
        <name>dTDP-4-dehydro-6-deoxy-alpha-D-glucose</name>
        <dbReference type="ChEBI" id="CHEBI:57649"/>
        <label>1</label>
    </ligand>
</feature>
<dbReference type="InterPro" id="IPR005212">
    <property type="entry name" value="EvaA-like"/>
</dbReference>
<feature type="binding site" description="from pocket B" evidence="1">
    <location>
        <begin position="365"/>
        <end position="367"/>
    </location>
    <ligand>
        <name>dTDP-4-dehydro-6-deoxy-alpha-D-glucose</name>
        <dbReference type="ChEBI" id="CHEBI:57649"/>
        <label>2</label>
    </ligand>
</feature>
<feature type="domain" description="dTDP-4-dehydro-6-deoxy-alpha-D-glucopyranose 2,3-dehydratase" evidence="2">
    <location>
        <begin position="42"/>
        <end position="243"/>
    </location>
</feature>
<dbReference type="Proteomes" id="UP000324106">
    <property type="component" value="Chromosome"/>
</dbReference>
<dbReference type="OrthoDB" id="9814961at2"/>
<evidence type="ECO:0000313" key="4">
    <source>
        <dbReference type="Proteomes" id="UP000324106"/>
    </source>
</evidence>
<organism evidence="3 4">
    <name type="scientific">Streptomyces venezuelae</name>
    <dbReference type="NCBI Taxonomy" id="54571"/>
    <lineage>
        <taxon>Bacteria</taxon>
        <taxon>Bacillati</taxon>
        <taxon>Actinomycetota</taxon>
        <taxon>Actinomycetes</taxon>
        <taxon>Kitasatosporales</taxon>
        <taxon>Streptomycetaceae</taxon>
        <taxon>Streptomyces</taxon>
    </lineage>
</organism>
<feature type="binding site" description="from pocket B" evidence="1">
    <location>
        <position position="191"/>
    </location>
    <ligand>
        <name>dTDP-4-dehydro-6-deoxy-alpha-D-glucose</name>
        <dbReference type="ChEBI" id="CHEBI:57649"/>
        <label>2</label>
    </ligand>
</feature>
<name>A0A5P2AM65_STRVZ</name>
<evidence type="ECO:0000313" key="3">
    <source>
        <dbReference type="EMBL" id="QES19364.1"/>
    </source>
</evidence>
<feature type="domain" description="dTDP-4-dehydro-6-deoxy-alpha-D-glucopyranose 2,3-dehydratase" evidence="2">
    <location>
        <begin position="258"/>
        <end position="461"/>
    </location>
</feature>
<dbReference type="GO" id="GO:0016829">
    <property type="term" value="F:lyase activity"/>
    <property type="evidence" value="ECO:0007669"/>
    <property type="project" value="InterPro"/>
</dbReference>
<sequence length="468" mass="51932">MSATFVTTAVGQTALQAREDAAIADRIARSAASTAGAQLSTEAFPDWLEERRRAHRFRVDRIPFDALEGWSFEEGTGNLVHRSGRFFSVEGLHVTHEGGAFPQWHQPIIKQPEVGILGILVKEFDGVLHFLMQAKMEPGNRNLLQLSPTVQATRSNYTKVHEGADVKYIDYFVRPGKGRILADVLQSEHGSWFLHKSNRNMIVEAVGDVPLDDDFCWLTLGQIGELLHRDNVVNMDSRTVLACAPFPDQATGALHSDTELLSWITAERSRHDVSARRVPLDGLPGWQRSEEAIDREDGRYFRVVAVSVQAGSREVSGWTQPLFEPYGLGVAAFLTRWIDGALHVLVHARVEGGFLDTIELGPTVQYTPDNYSHLDGDGRPRYLDEVLAAGPDRIRYEALHSEEGGRFLNAESRYLLVEADEETAPLNPPAGYRWVTPGQLTSLVRHGRYVNVQARTLLACLHATGAGA</sequence>
<dbReference type="RefSeq" id="WP_150265283.1">
    <property type="nucleotide sequence ID" value="NZ_CP029194.1"/>
</dbReference>
<feature type="binding site" description="from pocket B" evidence="1">
    <location>
        <position position="286"/>
    </location>
    <ligand>
        <name>dTDP-4-dehydro-6-deoxy-alpha-D-glucose</name>
        <dbReference type="ChEBI" id="CHEBI:57649"/>
        <label>2</label>
    </ligand>
</feature>
<proteinExistence type="predicted"/>
<dbReference type="EMBL" id="CP029194">
    <property type="protein sequence ID" value="QES19364.1"/>
    <property type="molecule type" value="Genomic_DNA"/>
</dbReference>